<evidence type="ECO:0000256" key="1">
    <source>
        <dbReference type="ARBA" id="ARBA00005422"/>
    </source>
</evidence>
<evidence type="ECO:0000256" key="4">
    <source>
        <dbReference type="PIRNR" id="PIRNR037511"/>
    </source>
</evidence>
<dbReference type="CDD" id="cd11567">
    <property type="entry name" value="YciH_like"/>
    <property type="match status" value="1"/>
</dbReference>
<feature type="domain" description="SUI1" evidence="5">
    <location>
        <begin position="27"/>
        <end position="92"/>
    </location>
</feature>
<organism evidence="6 7">
    <name type="scientific">Candidatus Iainarchaeum sp</name>
    <dbReference type="NCBI Taxonomy" id="3101447"/>
    <lineage>
        <taxon>Archaea</taxon>
        <taxon>Candidatus Iainarchaeota</taxon>
        <taxon>Candidatus Iainarchaeia</taxon>
        <taxon>Candidatus Iainarchaeales</taxon>
        <taxon>Candidatus Iainarchaeaceae</taxon>
        <taxon>Candidatus Iainarchaeum</taxon>
    </lineage>
</organism>
<reference evidence="6" key="1">
    <citation type="submission" date="2021-03" db="EMBL/GenBank/DDBJ databases">
        <authorList>
            <person name="Jaffe A."/>
        </authorList>
    </citation>
    <scope>NUCLEOTIDE SEQUENCE</scope>
    <source>
        <strain evidence="6">RIFCSPLOWO2_01_FULL_58_19</strain>
    </source>
</reference>
<dbReference type="InterPro" id="IPR005872">
    <property type="entry name" value="SUI1_arc_bac"/>
</dbReference>
<dbReference type="InterPro" id="IPR001950">
    <property type="entry name" value="SUI1"/>
</dbReference>
<keyword evidence="2 4" id="KW-0810">Translation regulation</keyword>
<dbReference type="InterPro" id="IPR050318">
    <property type="entry name" value="DENR/SUI1_TIF"/>
</dbReference>
<dbReference type="PROSITE" id="PS50296">
    <property type="entry name" value="SUI1"/>
    <property type="match status" value="1"/>
</dbReference>
<reference evidence="6" key="2">
    <citation type="submission" date="2021-05" db="EMBL/GenBank/DDBJ databases">
        <title>Protein family content uncovers lineage relationships and bacterial pathway maintenance mechanisms in DPANN archaea.</title>
        <authorList>
            <person name="Castelle C.J."/>
            <person name="Meheust R."/>
            <person name="Jaffe A.L."/>
            <person name="Seitz K."/>
            <person name="Gong X."/>
            <person name="Baker B.J."/>
            <person name="Banfield J.F."/>
        </authorList>
    </citation>
    <scope>NUCLEOTIDE SEQUENCE</scope>
    <source>
        <strain evidence="6">RIFCSPLOWO2_01_FULL_58_19</strain>
    </source>
</reference>
<proteinExistence type="inferred from homology"/>
<dbReference type="PANTHER" id="PTHR12789">
    <property type="entry name" value="DENSITY-REGULATED PROTEIN HOMOLOG"/>
    <property type="match status" value="1"/>
</dbReference>
<evidence type="ECO:0000313" key="7">
    <source>
        <dbReference type="Proteomes" id="UP000678237"/>
    </source>
</evidence>
<evidence type="ECO:0000256" key="2">
    <source>
        <dbReference type="ARBA" id="ARBA00022845"/>
    </source>
</evidence>
<dbReference type="GO" id="GO:0003743">
    <property type="term" value="F:translation initiation factor activity"/>
    <property type="evidence" value="ECO:0007669"/>
    <property type="project" value="UniProtKB-UniRule"/>
</dbReference>
<evidence type="ECO:0000313" key="6">
    <source>
        <dbReference type="EMBL" id="MBS3063140.1"/>
    </source>
</evidence>
<gene>
    <name evidence="6" type="primary">yciH</name>
    <name evidence="6" type="ORF">J4203_04660</name>
</gene>
<dbReference type="NCBIfam" id="NF002096">
    <property type="entry name" value="PRK00939.1"/>
    <property type="match status" value="1"/>
</dbReference>
<dbReference type="InterPro" id="IPR036877">
    <property type="entry name" value="SUI1_dom_sf"/>
</dbReference>
<dbReference type="GO" id="GO:0002188">
    <property type="term" value="P:translation reinitiation"/>
    <property type="evidence" value="ECO:0007669"/>
    <property type="project" value="UniProtKB-UniRule"/>
</dbReference>
<dbReference type="PANTHER" id="PTHR12789:SF0">
    <property type="entry name" value="DENSITY-REGULATED PROTEIN"/>
    <property type="match status" value="1"/>
</dbReference>
<dbReference type="Proteomes" id="UP000678237">
    <property type="component" value="Unassembled WGS sequence"/>
</dbReference>
<evidence type="ECO:0000256" key="3">
    <source>
        <dbReference type="ARBA" id="ARBA00022917"/>
    </source>
</evidence>
<dbReference type="AlphaFoldDB" id="A0A8T4LEU4"/>
<dbReference type="GO" id="GO:0006417">
    <property type="term" value="P:regulation of translation"/>
    <property type="evidence" value="ECO:0007669"/>
    <property type="project" value="UniProtKB-KW"/>
</dbReference>
<dbReference type="GO" id="GO:0001731">
    <property type="term" value="P:formation of translation preinitiation complex"/>
    <property type="evidence" value="ECO:0007669"/>
    <property type="project" value="UniProtKB-UniRule"/>
</dbReference>
<dbReference type="Gene3D" id="3.30.780.10">
    <property type="entry name" value="SUI1-like domain"/>
    <property type="match status" value="1"/>
</dbReference>
<dbReference type="GO" id="GO:0003729">
    <property type="term" value="F:mRNA binding"/>
    <property type="evidence" value="ECO:0007669"/>
    <property type="project" value="TreeGrafter"/>
</dbReference>
<sequence>MDTVCVTCGLPTNLCVCKEIAKESQKVRIGTLRRRFGKIVTIISGVEDAKIAKELAKTLKSKLACGGTLRGTVIELQGEHRKRAKEILLQEGYKQELIDS</sequence>
<accession>A0A8T4LEU4</accession>
<dbReference type="Pfam" id="PF01253">
    <property type="entry name" value="SUI1"/>
    <property type="match status" value="1"/>
</dbReference>
<keyword evidence="3 4" id="KW-0648">Protein biosynthesis</keyword>
<comment type="similarity">
    <text evidence="1 4">Belongs to the SUI1 family.</text>
</comment>
<dbReference type="SUPFAM" id="SSF55159">
    <property type="entry name" value="eIF1-like"/>
    <property type="match status" value="1"/>
</dbReference>
<protein>
    <recommendedName>
        <fullName evidence="4">Protein translation factor SUI1 homolog</fullName>
    </recommendedName>
</protein>
<dbReference type="EMBL" id="JAGVWE010000004">
    <property type="protein sequence ID" value="MBS3063140.1"/>
    <property type="molecule type" value="Genomic_DNA"/>
</dbReference>
<name>A0A8T4LEU4_9ARCH</name>
<comment type="caution">
    <text evidence="6">The sequence shown here is derived from an EMBL/GenBank/DDBJ whole genome shotgun (WGS) entry which is preliminary data.</text>
</comment>
<dbReference type="PIRSF" id="PIRSF037511">
    <property type="entry name" value="Transl_init_SUI1_pro"/>
    <property type="match status" value="1"/>
</dbReference>
<evidence type="ECO:0000259" key="5">
    <source>
        <dbReference type="PROSITE" id="PS50296"/>
    </source>
</evidence>